<dbReference type="GO" id="GO:0005737">
    <property type="term" value="C:cytoplasm"/>
    <property type="evidence" value="ECO:0007669"/>
    <property type="project" value="TreeGrafter"/>
</dbReference>
<evidence type="ECO:0000259" key="1">
    <source>
        <dbReference type="Pfam" id="PF10354"/>
    </source>
</evidence>
<dbReference type="InterPro" id="IPR019446">
    <property type="entry name" value="BMT5-like"/>
</dbReference>
<protein>
    <submittedName>
        <fullName evidence="2">DUF2431 domain-containing protein</fullName>
    </submittedName>
</protein>
<evidence type="ECO:0000313" key="3">
    <source>
        <dbReference type="Proteomes" id="UP001237642"/>
    </source>
</evidence>
<keyword evidence="3" id="KW-1185">Reference proteome</keyword>
<dbReference type="GO" id="GO:0070475">
    <property type="term" value="P:rRNA base methylation"/>
    <property type="evidence" value="ECO:0007669"/>
    <property type="project" value="InterPro"/>
</dbReference>
<feature type="domain" description="25S rRNA (uridine-N(3))-methyltransferase BMT5-like" evidence="1">
    <location>
        <begin position="20"/>
        <end position="185"/>
    </location>
</feature>
<name>A0AAD8N725_9APIA</name>
<reference evidence="2" key="2">
    <citation type="submission" date="2023-05" db="EMBL/GenBank/DDBJ databases">
        <authorList>
            <person name="Schelkunov M.I."/>
        </authorList>
    </citation>
    <scope>NUCLEOTIDE SEQUENCE</scope>
    <source>
        <strain evidence="2">Hsosn_3</strain>
        <tissue evidence="2">Leaf</tissue>
    </source>
</reference>
<reference evidence="2" key="1">
    <citation type="submission" date="2023-02" db="EMBL/GenBank/DDBJ databases">
        <title>Genome of toxic invasive species Heracleum sosnowskyi carries increased number of genes despite the absence of recent whole-genome duplications.</title>
        <authorList>
            <person name="Schelkunov M."/>
            <person name="Shtratnikova V."/>
            <person name="Makarenko M."/>
            <person name="Klepikova A."/>
            <person name="Omelchenko D."/>
            <person name="Novikova G."/>
            <person name="Obukhova E."/>
            <person name="Bogdanov V."/>
            <person name="Penin A."/>
            <person name="Logacheva M."/>
        </authorList>
    </citation>
    <scope>NUCLEOTIDE SEQUENCE</scope>
    <source>
        <strain evidence="2">Hsosn_3</strain>
        <tissue evidence="2">Leaf</tissue>
    </source>
</reference>
<dbReference type="Gene3D" id="3.40.50.150">
    <property type="entry name" value="Vaccinia Virus protein VP39"/>
    <property type="match status" value="1"/>
</dbReference>
<proteinExistence type="predicted"/>
<accession>A0AAD8N725</accession>
<dbReference type="PANTHER" id="PTHR11538:SF26">
    <property type="entry name" value="FERREDOXIN-FOLD ANTICODON-BINDING DOMAIN-CONTAINING PROTEIN 1"/>
    <property type="match status" value="1"/>
</dbReference>
<dbReference type="Proteomes" id="UP001237642">
    <property type="component" value="Unassembled WGS sequence"/>
</dbReference>
<dbReference type="FunFam" id="3.40.50.150:FF:000440">
    <property type="entry name" value="Os09g0479300 protein"/>
    <property type="match status" value="1"/>
</dbReference>
<organism evidence="2 3">
    <name type="scientific">Heracleum sosnowskyi</name>
    <dbReference type="NCBI Taxonomy" id="360622"/>
    <lineage>
        <taxon>Eukaryota</taxon>
        <taxon>Viridiplantae</taxon>
        <taxon>Streptophyta</taxon>
        <taxon>Embryophyta</taxon>
        <taxon>Tracheophyta</taxon>
        <taxon>Spermatophyta</taxon>
        <taxon>Magnoliopsida</taxon>
        <taxon>eudicotyledons</taxon>
        <taxon>Gunneridae</taxon>
        <taxon>Pentapetalae</taxon>
        <taxon>asterids</taxon>
        <taxon>campanulids</taxon>
        <taxon>Apiales</taxon>
        <taxon>Apiaceae</taxon>
        <taxon>Apioideae</taxon>
        <taxon>apioid superclade</taxon>
        <taxon>Tordylieae</taxon>
        <taxon>Tordyliinae</taxon>
        <taxon>Heracleum</taxon>
    </lineage>
</organism>
<dbReference type="InterPro" id="IPR029063">
    <property type="entry name" value="SAM-dependent_MTases_sf"/>
</dbReference>
<evidence type="ECO:0000313" key="2">
    <source>
        <dbReference type="EMBL" id="KAK1399184.1"/>
    </source>
</evidence>
<dbReference type="Pfam" id="PF10354">
    <property type="entry name" value="BMT5-like"/>
    <property type="match status" value="1"/>
</dbReference>
<dbReference type="AlphaFoldDB" id="A0AAD8N725"/>
<comment type="caution">
    <text evidence="2">The sequence shown here is derived from an EMBL/GenBank/DDBJ whole genome shotgun (WGS) entry which is preliminary data.</text>
</comment>
<dbReference type="EMBL" id="JAUIZM010000002">
    <property type="protein sequence ID" value="KAK1399184.1"/>
    <property type="molecule type" value="Genomic_DNA"/>
</dbReference>
<dbReference type="SUPFAM" id="SSF53335">
    <property type="entry name" value="S-adenosyl-L-methionine-dependent methyltransferases"/>
    <property type="match status" value="1"/>
</dbReference>
<dbReference type="GO" id="GO:0070042">
    <property type="term" value="F:rRNA (uridine-N3-)-methyltransferase activity"/>
    <property type="evidence" value="ECO:0007669"/>
    <property type="project" value="InterPro"/>
</dbReference>
<gene>
    <name evidence="2" type="ORF">POM88_009047</name>
</gene>
<sequence length="306" mass="34901">MAEDEKQKWVKYYSSSHEILLVGEGDFSFSSCLALSFASAPNIVATSLDSYEDVIKSYHSAQSNLSILDKAGASHLHEVDATKMKSHSGLQARKFDRIIFNFPHAGFHGKEDDALLIVMHRSLLNGFFKNASGMLHPDGEIHVNHKTSNPYCNWKLEELAGQNSLRLIECVAFKKEDYPGYENKRGSSSRCDQSFPLGNCCTFKFSFSYDALVAQIRKRPQNPFEFRRPLSDGGTLIDETVMSVIFESYLIFGGYLKHVREALESPDHNSFFLNEALEFGYKKFVAKDPSRTRSDYTKFLDYRLYW</sequence>
<dbReference type="PANTHER" id="PTHR11538">
    <property type="entry name" value="PHENYLALANYL-TRNA SYNTHETASE"/>
    <property type="match status" value="1"/>
</dbReference>